<dbReference type="Proteomes" id="UP001054837">
    <property type="component" value="Unassembled WGS sequence"/>
</dbReference>
<dbReference type="InterPro" id="IPR033177">
    <property type="entry name" value="PSD-B"/>
</dbReference>
<keyword evidence="3 13" id="KW-0812">Transmembrane</keyword>
<evidence type="ECO:0000256" key="7">
    <source>
        <dbReference type="ARBA" id="ARBA00023136"/>
    </source>
</evidence>
<keyword evidence="13" id="KW-0496">Mitochondrion</keyword>
<keyword evidence="13" id="KW-0999">Mitochondrion inner membrane</keyword>
<keyword evidence="6 13" id="KW-0443">Lipid metabolism</keyword>
<evidence type="ECO:0000313" key="16">
    <source>
        <dbReference type="Proteomes" id="UP001054837"/>
    </source>
</evidence>
<comment type="subcellular location">
    <molecule>Phosphatidylserine decarboxylase alpha chain</molecule>
    <subcellularLocation>
        <location evidence="13">Mitochondrion inner membrane</location>
        <topology evidence="13">Peripheral membrane protein</topology>
        <orientation evidence="13">Intermembrane side</orientation>
    </subcellularLocation>
    <text evidence="13">Anchored to the mitochondrial inner membrane through its interaction with the integral membrane beta chain.</text>
</comment>
<comment type="PTM">
    <text evidence="13">Is synthesized initially as an inactive proenzyme. Formation of the active enzyme involves a self-maturation process in which the active site pyruvoyl group is generated from an internal serine residue via an autocatalytic post-translational modification. Two non-identical subunits are generated from the proenzyme in this reaction, and the pyruvate is formed at the N-terminus of the alpha chain, which is derived from the carboxyl end of the proenzyme. The autoendoproteolytic cleavage occurs by a canonical serine protease mechanism, in which the side chain hydroxyl group of the serine supplies its oxygen atom to form the C-terminus of the beta chain, while the remainder of the serine residue undergoes an oxidative deamination to produce ammonia and the pyruvoyl prosthetic group on the alpha chain. During this reaction, the Ser that is part of the protease active site of the proenzyme becomes the pyruvoyl prosthetic group, which constitutes an essential element of the active site of the mature decarboxylase.</text>
</comment>
<feature type="active site" description="Charge relay system; for autoendoproteolytic cleavage activity" evidence="13">
    <location>
        <position position="234"/>
    </location>
</feature>
<feature type="active site" description="Charge relay system; for autoendoproteolytic cleavage activity" evidence="13">
    <location>
        <position position="308"/>
    </location>
</feature>
<comment type="pathway">
    <text evidence="1">Lipid metabolism.</text>
</comment>
<comment type="subunit">
    <text evidence="13">Heterodimer of a large membrane-associated beta subunit and a small pyruvoyl-containing alpha subunit.</text>
</comment>
<evidence type="ECO:0000256" key="14">
    <source>
        <dbReference type="SAM" id="SignalP"/>
    </source>
</evidence>
<dbReference type="InterPro" id="IPR003817">
    <property type="entry name" value="PS_Dcarbxylase"/>
</dbReference>
<evidence type="ECO:0000256" key="11">
    <source>
        <dbReference type="ARBA" id="ARBA00023317"/>
    </source>
</evidence>
<keyword evidence="13" id="KW-0865">Zymogen</keyword>
<evidence type="ECO:0000256" key="2">
    <source>
        <dbReference type="ARBA" id="ARBA00022516"/>
    </source>
</evidence>
<keyword evidence="9 13" id="KW-0456">Lyase</keyword>
<evidence type="ECO:0000256" key="6">
    <source>
        <dbReference type="ARBA" id="ARBA00023098"/>
    </source>
</evidence>
<evidence type="ECO:0000256" key="9">
    <source>
        <dbReference type="ARBA" id="ARBA00023239"/>
    </source>
</evidence>
<comment type="similarity">
    <text evidence="13">Belongs to the phosphatidylserine decarboxylase family. PSD-B subfamily. Eukaryotic type I sub-subfamily.</text>
</comment>
<name>A0AAV4QNQ1_9ARAC</name>
<evidence type="ECO:0000256" key="5">
    <source>
        <dbReference type="ARBA" id="ARBA00022989"/>
    </source>
</evidence>
<dbReference type="InterPro" id="IPR033661">
    <property type="entry name" value="PSD_type1_euk"/>
</dbReference>
<feature type="signal peptide" evidence="14">
    <location>
        <begin position="1"/>
        <end position="22"/>
    </location>
</feature>
<evidence type="ECO:0000256" key="4">
    <source>
        <dbReference type="ARBA" id="ARBA00022793"/>
    </source>
</evidence>
<feature type="modified residue" description="Pyruvic acid (Ser); by autocatalysis" evidence="13">
    <location>
        <position position="415"/>
    </location>
</feature>
<keyword evidence="8 13" id="KW-0594">Phospholipid biosynthesis</keyword>
<reference evidence="15 16" key="1">
    <citation type="submission" date="2021-06" db="EMBL/GenBank/DDBJ databases">
        <title>Caerostris darwini draft genome.</title>
        <authorList>
            <person name="Kono N."/>
            <person name="Arakawa K."/>
        </authorList>
    </citation>
    <scope>NUCLEOTIDE SEQUENCE [LARGE SCALE GENOMIC DNA]</scope>
</reference>
<dbReference type="PANTHER" id="PTHR10067">
    <property type="entry name" value="PHOSPHATIDYLSERINE DECARBOXYLASE"/>
    <property type="match status" value="1"/>
</dbReference>
<keyword evidence="16" id="KW-1185">Reference proteome</keyword>
<evidence type="ECO:0000256" key="1">
    <source>
        <dbReference type="ARBA" id="ARBA00005189"/>
    </source>
</evidence>
<proteinExistence type="inferred from homology"/>
<keyword evidence="10 13" id="KW-1208">Phospholipid metabolism</keyword>
<feature type="active site" description="Schiff-base intermediate with substrate; via pyruvic acid; for decarboxylase activity" evidence="13">
    <location>
        <position position="415"/>
    </location>
</feature>
<keyword evidence="2 13" id="KW-0444">Lipid biosynthesis</keyword>
<comment type="catalytic activity">
    <reaction evidence="13">
        <text>a 1,2-diacyl-sn-glycero-3-phospho-L-serine + H(+) = a 1,2-diacyl-sn-glycero-3-phosphoethanolamine + CO2</text>
        <dbReference type="Rhea" id="RHEA:20828"/>
        <dbReference type="ChEBI" id="CHEBI:15378"/>
        <dbReference type="ChEBI" id="CHEBI:16526"/>
        <dbReference type="ChEBI" id="CHEBI:57262"/>
        <dbReference type="ChEBI" id="CHEBI:64612"/>
        <dbReference type="EC" id="4.1.1.65"/>
    </reaction>
</comment>
<feature type="topological domain" description="Mitochondrial matrix" evidence="13">
    <location>
        <begin position="1"/>
        <end position="104"/>
    </location>
</feature>
<dbReference type="PANTHER" id="PTHR10067:SF6">
    <property type="entry name" value="PHOSPHATIDYLSERINE DECARBOXYLASE PROENZYME, MITOCHONDRIAL"/>
    <property type="match status" value="1"/>
</dbReference>
<dbReference type="GO" id="GO:0016540">
    <property type="term" value="P:protein autoprocessing"/>
    <property type="evidence" value="ECO:0007669"/>
    <property type="project" value="UniProtKB-UniRule"/>
</dbReference>
<sequence length="452" mass="51444">MKSWMLAVIVACNVQLVHKSLSSQINYHNIMFTIFSSPSLQNLAMYSGKLSTNCIVSPYSEITKHLLTDSSVTCHYQNYAHKSSFSEETWHKARTNPILKYFRSLKWTPIPIGLGFAIIAYQQFRHVTKREAAKLASSKSPTDLLASDFSVNMYTMLPLRAASRAWGWMFTLELPQPIRTPLLNLFISKYNCKLEEAIIDDVNHYKSLGDFFSRQLKKEARPIHPGKCLVSPSDGTILHFGRIENGLIEQVKGITYSLKSFLALKLANFEENQLITDEVYEKSLLQNKDNVLYHCVIYLAPGDYHKFHSPAEWTVHHRRHFHGELLSVCPGIVNWIAGLFNLNERVVYSGEWQHGFFSLTAVGATNVGSIRVYFDETLETNRKKCKKGTCEEMHFNPPVNVTEKGQPFGEFNLGSTIVLIFEAPKDINFNIAVGQKIKYGELLSFCNSHSML</sequence>
<comment type="pathway">
    <text evidence="13">Phospholipid metabolism; phosphatidylethanolamine biosynthesis; phosphatidylethanolamine from CDP-diacylglycerol: step 2/2.</text>
</comment>
<feature type="active site" description="Charge relay system; for autoendoproteolytic cleavage activity" evidence="13">
    <location>
        <position position="415"/>
    </location>
</feature>
<dbReference type="GO" id="GO:0006646">
    <property type="term" value="P:phosphatidylethanolamine biosynthetic process"/>
    <property type="evidence" value="ECO:0007669"/>
    <property type="project" value="UniProtKB-UniRule"/>
</dbReference>
<dbReference type="EMBL" id="BPLQ01004692">
    <property type="protein sequence ID" value="GIY09894.1"/>
    <property type="molecule type" value="Genomic_DNA"/>
</dbReference>
<dbReference type="NCBIfam" id="TIGR00163">
    <property type="entry name" value="PS_decarb"/>
    <property type="match status" value="1"/>
</dbReference>
<dbReference type="GO" id="GO:0004609">
    <property type="term" value="F:phosphatidylserine decarboxylase activity"/>
    <property type="evidence" value="ECO:0007669"/>
    <property type="project" value="UniProtKB-UniRule"/>
</dbReference>
<comment type="cofactor">
    <cofactor evidence="13">
        <name>pyruvate</name>
        <dbReference type="ChEBI" id="CHEBI:15361"/>
    </cofactor>
    <text evidence="13">Binds 1 pyruvoyl group covalently per subunit.</text>
</comment>
<comment type="subcellular location">
    <molecule>Phosphatidylserine decarboxylase beta chain</molecule>
    <subcellularLocation>
        <location evidence="13">Mitochondrion inner membrane</location>
        <topology evidence="13">Single-pass membrane protein</topology>
        <orientation evidence="13">Intermembrane side</orientation>
    </subcellularLocation>
</comment>
<feature type="site" description="Cleavage (non-hydrolytic); by autocatalysis" evidence="13">
    <location>
        <begin position="414"/>
        <end position="415"/>
    </location>
</feature>
<protein>
    <recommendedName>
        <fullName evidence="13">Phosphatidylserine decarboxylase proenzyme, mitochondrial</fullName>
        <ecNumber evidence="13">4.1.1.65</ecNumber>
    </recommendedName>
    <component>
        <recommendedName>
            <fullName evidence="13">Phosphatidylserine decarboxylase beta chain</fullName>
        </recommendedName>
    </component>
    <component>
        <recommendedName>
            <fullName evidence="13">Phosphatidylserine decarboxylase alpha chain</fullName>
        </recommendedName>
    </component>
</protein>
<feature type="chain" id="PRO_5043071778" description="Phosphatidylserine decarboxylase alpha chain" evidence="13">
    <location>
        <begin position="415"/>
        <end position="452"/>
    </location>
</feature>
<evidence type="ECO:0000256" key="3">
    <source>
        <dbReference type="ARBA" id="ARBA00022692"/>
    </source>
</evidence>
<comment type="caution">
    <text evidence="15">The sequence shown here is derived from an EMBL/GenBank/DDBJ whole genome shotgun (WGS) entry which is preliminary data.</text>
</comment>
<evidence type="ECO:0000256" key="10">
    <source>
        <dbReference type="ARBA" id="ARBA00023264"/>
    </source>
</evidence>
<feature type="chain" id="PRO_5043071779" description="Phosphatidylserine decarboxylase beta chain" evidence="13">
    <location>
        <begin position="1"/>
        <end position="414"/>
    </location>
</feature>
<dbReference type="GO" id="GO:0005743">
    <property type="term" value="C:mitochondrial inner membrane"/>
    <property type="evidence" value="ECO:0007669"/>
    <property type="project" value="UniProtKB-SubCell"/>
</dbReference>
<keyword evidence="11 13" id="KW-0670">Pyruvate</keyword>
<comment type="function">
    <text evidence="12">Catalyzes the formation of phosphatidylethanolamine (PtdEtn) from phosphatidylserine (PtdSer). Plays a central role in phospholipid metabolism and in the interorganelle trafficking of phosphatidylserine. May be involved in lipid droplet biogenesis at the endoplasmic reticulum membrane.</text>
</comment>
<dbReference type="Pfam" id="PF02666">
    <property type="entry name" value="PS_Dcarbxylase"/>
    <property type="match status" value="1"/>
</dbReference>
<dbReference type="AlphaFoldDB" id="A0AAV4QNQ1"/>
<evidence type="ECO:0000256" key="8">
    <source>
        <dbReference type="ARBA" id="ARBA00023209"/>
    </source>
</evidence>
<dbReference type="HAMAP" id="MF_03208">
    <property type="entry name" value="PS_decarb_PSD_B_type1_euk"/>
    <property type="match status" value="1"/>
</dbReference>
<keyword evidence="5 13" id="KW-1133">Transmembrane helix</keyword>
<evidence type="ECO:0000313" key="15">
    <source>
        <dbReference type="EMBL" id="GIY09894.1"/>
    </source>
</evidence>
<dbReference type="EC" id="4.1.1.65" evidence="13"/>
<gene>
    <name evidence="15" type="primary">Pisd</name>
    <name evidence="15" type="ORF">CDAR_412731</name>
</gene>
<keyword evidence="4 13" id="KW-0210">Decarboxylase</keyword>
<organism evidence="15 16">
    <name type="scientific">Caerostris darwini</name>
    <dbReference type="NCBI Taxonomy" id="1538125"/>
    <lineage>
        <taxon>Eukaryota</taxon>
        <taxon>Metazoa</taxon>
        <taxon>Ecdysozoa</taxon>
        <taxon>Arthropoda</taxon>
        <taxon>Chelicerata</taxon>
        <taxon>Arachnida</taxon>
        <taxon>Araneae</taxon>
        <taxon>Araneomorphae</taxon>
        <taxon>Entelegynae</taxon>
        <taxon>Araneoidea</taxon>
        <taxon>Araneidae</taxon>
        <taxon>Caerostris</taxon>
    </lineage>
</organism>
<feature type="topological domain" description="Mitochondrial intermembrane" evidence="13">
    <location>
        <begin position="124"/>
        <end position="452"/>
    </location>
</feature>
<keyword evidence="14" id="KW-0732">Signal</keyword>
<evidence type="ECO:0000256" key="12">
    <source>
        <dbReference type="ARBA" id="ARBA00045136"/>
    </source>
</evidence>
<accession>A0AAV4QNQ1</accession>
<evidence type="ECO:0000256" key="13">
    <source>
        <dbReference type="HAMAP-Rule" id="MF_03208"/>
    </source>
</evidence>
<keyword evidence="7 13" id="KW-0472">Membrane</keyword>
<feature type="chain" id="PRO_5043988577" description="Phosphatidylserine decarboxylase proenzyme, mitochondrial" evidence="14">
    <location>
        <begin position="23"/>
        <end position="452"/>
    </location>
</feature>